<evidence type="ECO:0000313" key="3">
    <source>
        <dbReference type="Proteomes" id="UP001592528"/>
    </source>
</evidence>
<dbReference type="EMBL" id="JBHEZZ010000012">
    <property type="protein sequence ID" value="MFC1403834.1"/>
    <property type="molecule type" value="Genomic_DNA"/>
</dbReference>
<dbReference type="Pfam" id="PF13649">
    <property type="entry name" value="Methyltransf_25"/>
    <property type="match status" value="1"/>
</dbReference>
<name>A0ABV6UQW5_9ACTN</name>
<gene>
    <name evidence="2" type="ORF">ACEZDJ_21315</name>
</gene>
<dbReference type="Proteomes" id="UP001592528">
    <property type="component" value="Unassembled WGS sequence"/>
</dbReference>
<dbReference type="CDD" id="cd02440">
    <property type="entry name" value="AdoMet_MTases"/>
    <property type="match status" value="1"/>
</dbReference>
<dbReference type="InterPro" id="IPR041698">
    <property type="entry name" value="Methyltransf_25"/>
</dbReference>
<dbReference type="Gene3D" id="3.40.50.150">
    <property type="entry name" value="Vaccinia Virus protein VP39"/>
    <property type="match status" value="1"/>
</dbReference>
<keyword evidence="2" id="KW-0808">Transferase</keyword>
<dbReference type="GO" id="GO:0008168">
    <property type="term" value="F:methyltransferase activity"/>
    <property type="evidence" value="ECO:0007669"/>
    <property type="project" value="UniProtKB-KW"/>
</dbReference>
<feature type="domain" description="Methyltransferase" evidence="1">
    <location>
        <begin position="59"/>
        <end position="153"/>
    </location>
</feature>
<protein>
    <submittedName>
        <fullName evidence="2">Class I SAM-dependent methyltransferase</fullName>
        <ecNumber evidence="2">2.1.1.-</ecNumber>
    </submittedName>
</protein>
<dbReference type="RefSeq" id="WP_030252288.1">
    <property type="nucleotide sequence ID" value="NZ_JBHEZZ010000012.1"/>
</dbReference>
<comment type="caution">
    <text evidence="2">The sequence shown here is derived from an EMBL/GenBank/DDBJ whole genome shotgun (WGS) entry which is preliminary data.</text>
</comment>
<dbReference type="PANTHER" id="PTHR43591">
    <property type="entry name" value="METHYLTRANSFERASE"/>
    <property type="match status" value="1"/>
</dbReference>
<keyword evidence="2" id="KW-0489">Methyltransferase</keyword>
<accession>A0ABV6UQW5</accession>
<dbReference type="EC" id="2.1.1.-" evidence="2"/>
<dbReference type="GO" id="GO:0032259">
    <property type="term" value="P:methylation"/>
    <property type="evidence" value="ECO:0007669"/>
    <property type="project" value="UniProtKB-KW"/>
</dbReference>
<reference evidence="2 3" key="1">
    <citation type="submission" date="2024-09" db="EMBL/GenBank/DDBJ databases">
        <authorList>
            <person name="Lee S.D."/>
        </authorList>
    </citation>
    <scope>NUCLEOTIDE SEQUENCE [LARGE SCALE GENOMIC DNA]</scope>
    <source>
        <strain evidence="2 3">N1-5</strain>
    </source>
</reference>
<dbReference type="SUPFAM" id="SSF53335">
    <property type="entry name" value="S-adenosyl-L-methionine-dependent methyltransferases"/>
    <property type="match status" value="1"/>
</dbReference>
<organism evidence="2 3">
    <name type="scientific">Streptacidiphilus cavernicola</name>
    <dbReference type="NCBI Taxonomy" id="3342716"/>
    <lineage>
        <taxon>Bacteria</taxon>
        <taxon>Bacillati</taxon>
        <taxon>Actinomycetota</taxon>
        <taxon>Actinomycetes</taxon>
        <taxon>Kitasatosporales</taxon>
        <taxon>Streptomycetaceae</taxon>
        <taxon>Streptacidiphilus</taxon>
    </lineage>
</organism>
<proteinExistence type="predicted"/>
<dbReference type="InterPro" id="IPR029063">
    <property type="entry name" value="SAM-dependent_MTases_sf"/>
</dbReference>
<sequence>MQDTATLTADPLMTGVISYQTPRVADDYCRWDDSGSWLLGYPFLPVALGLDQLPGAHLVDLGCGPGDLTRWIADRHPVRTTAVDTSTAMLDLARSQHPHPAVDYRLTAGDGLPFLADGCADAAMASFLFTCIADRRLLQSLVDEMARVLRPGGRFTILMPNPDQMHDASFEGFHRGEPGARYRSGDTLPVRVRREDGSWATITNTYWPRETFQEALTAAGFGAYTELTPVLADAHGIADPALIASRPWTAERERAPFILITATR</sequence>
<evidence type="ECO:0000259" key="1">
    <source>
        <dbReference type="Pfam" id="PF13649"/>
    </source>
</evidence>
<keyword evidence="3" id="KW-1185">Reference proteome</keyword>
<evidence type="ECO:0000313" key="2">
    <source>
        <dbReference type="EMBL" id="MFC1403834.1"/>
    </source>
</evidence>